<dbReference type="EMBL" id="CP067977">
    <property type="protein sequence ID" value="QQQ18006.1"/>
    <property type="molecule type" value="Genomic_DNA"/>
</dbReference>
<accession>A0ABX7BL97</accession>
<feature type="signal peptide" evidence="1">
    <location>
        <begin position="1"/>
        <end position="18"/>
    </location>
</feature>
<dbReference type="RefSeq" id="WP_201102381.1">
    <property type="nucleotide sequence ID" value="NZ_CP067977.1"/>
</dbReference>
<evidence type="ECO:0000313" key="2">
    <source>
        <dbReference type="EMBL" id="QQQ18006.1"/>
    </source>
</evidence>
<gene>
    <name evidence="2" type="ORF">JIP62_11870</name>
</gene>
<protein>
    <submittedName>
        <fullName evidence="2">Uncharacterized protein</fullName>
    </submittedName>
</protein>
<organism evidence="2 3">
    <name type="scientific">Brevundimonas vitisensis</name>
    <dbReference type="NCBI Taxonomy" id="2800818"/>
    <lineage>
        <taxon>Bacteria</taxon>
        <taxon>Pseudomonadati</taxon>
        <taxon>Pseudomonadota</taxon>
        <taxon>Alphaproteobacteria</taxon>
        <taxon>Caulobacterales</taxon>
        <taxon>Caulobacteraceae</taxon>
        <taxon>Brevundimonas</taxon>
    </lineage>
</organism>
<evidence type="ECO:0000313" key="3">
    <source>
        <dbReference type="Proteomes" id="UP000595448"/>
    </source>
</evidence>
<dbReference type="Proteomes" id="UP000595448">
    <property type="component" value="Chromosome"/>
</dbReference>
<keyword evidence="1" id="KW-0732">Signal</keyword>
<evidence type="ECO:0000256" key="1">
    <source>
        <dbReference type="SAM" id="SignalP"/>
    </source>
</evidence>
<sequence length="286" mass="30611">MTATVAACILLLPGKAAAAWHERLLASAGEDWSVLPYAGQPVSAIAHGTILLVSDIAHARHLEPARWIVVAPDLGQAAQAAASAYDLPPEQGLWVVSRLLAEASTLSDALWITDQTRGATEIVPGLVVPAAEHLAEATDAGSARTALSLFADGPPLHGASAQWARDLFRHTSTSGVVQGVPERLDITGRARILVFGPYVSLPPGDWRIRLRFWLDASAAKASWRLEWGDQARFATHAFRPGRAGRFEVELSHRWEDAAPSELRLALDVPAVDGVLGFEGVRVDRVG</sequence>
<keyword evidence="3" id="KW-1185">Reference proteome</keyword>
<name>A0ABX7BL97_9CAUL</name>
<feature type="chain" id="PRO_5046916573" evidence="1">
    <location>
        <begin position="19"/>
        <end position="286"/>
    </location>
</feature>
<reference evidence="2 3" key="1">
    <citation type="submission" date="2021-01" db="EMBL/GenBank/DDBJ databases">
        <title>Brevundimonas vitis sp. nov., an bacterium isolated from grape (Vitis vinifera).</title>
        <authorList>
            <person name="Jiang L."/>
            <person name="Lee J."/>
        </authorList>
    </citation>
    <scope>NUCLEOTIDE SEQUENCE [LARGE SCALE GENOMIC DNA]</scope>
    <source>
        <strain evidence="2 3">GRTSA-9</strain>
    </source>
</reference>
<proteinExistence type="predicted"/>